<feature type="transmembrane region" description="Helical" evidence="1">
    <location>
        <begin position="234"/>
        <end position="258"/>
    </location>
</feature>
<keyword evidence="1" id="KW-1133">Transmembrane helix</keyword>
<protein>
    <submittedName>
        <fullName evidence="2">Uncharacterized protein</fullName>
    </submittedName>
</protein>
<organism evidence="2 3">
    <name type="scientific">Hypholoma sublateritium (strain FD-334 SS-4)</name>
    <dbReference type="NCBI Taxonomy" id="945553"/>
    <lineage>
        <taxon>Eukaryota</taxon>
        <taxon>Fungi</taxon>
        <taxon>Dikarya</taxon>
        <taxon>Basidiomycota</taxon>
        <taxon>Agaricomycotina</taxon>
        <taxon>Agaricomycetes</taxon>
        <taxon>Agaricomycetidae</taxon>
        <taxon>Agaricales</taxon>
        <taxon>Agaricineae</taxon>
        <taxon>Strophariaceae</taxon>
        <taxon>Hypholoma</taxon>
    </lineage>
</organism>
<evidence type="ECO:0000256" key="1">
    <source>
        <dbReference type="SAM" id="Phobius"/>
    </source>
</evidence>
<dbReference type="AlphaFoldDB" id="A0A0D2L6U7"/>
<feature type="transmembrane region" description="Helical" evidence="1">
    <location>
        <begin position="189"/>
        <end position="214"/>
    </location>
</feature>
<dbReference type="OrthoDB" id="2679843at2759"/>
<accession>A0A0D2L6U7</accession>
<sequence>MFRRVLIPTISEEYQRSQDHYHRKYSVILQEKRGYLTRLEGILEKAERAKLQSLEQHTQDEKLLISSVCDSIERYNILNAYRTEVMENIEDYEHLLKCQTTLDMTGFYDLQDWAKTTYEAYSGLANSLIALSLAGAAIVYATIFSAVRGNIGLMVFTFPLFSIGFIIPALIQTALSWANHRTAFASQTFWRITIGVFTAFASLCVAAAITILNFTVFALRKDSEILTDSIPRVAGIVAFTFSGMLVLLFVFSMTLSIVARGPKTVFLGETHMNRPAQKGWKLENFDHKGIGLKLS</sequence>
<dbReference type="OMA" id="NAYRTEV"/>
<keyword evidence="1" id="KW-0472">Membrane</keyword>
<name>A0A0D2L6U7_HYPSF</name>
<dbReference type="Proteomes" id="UP000054270">
    <property type="component" value="Unassembled WGS sequence"/>
</dbReference>
<evidence type="ECO:0000313" key="3">
    <source>
        <dbReference type="Proteomes" id="UP000054270"/>
    </source>
</evidence>
<evidence type="ECO:0000313" key="2">
    <source>
        <dbReference type="EMBL" id="KJA22692.1"/>
    </source>
</evidence>
<feature type="transmembrane region" description="Helical" evidence="1">
    <location>
        <begin position="128"/>
        <end position="147"/>
    </location>
</feature>
<feature type="transmembrane region" description="Helical" evidence="1">
    <location>
        <begin position="153"/>
        <end position="177"/>
    </location>
</feature>
<reference evidence="3" key="1">
    <citation type="submission" date="2014-04" db="EMBL/GenBank/DDBJ databases">
        <title>Evolutionary Origins and Diversification of the Mycorrhizal Mutualists.</title>
        <authorList>
            <consortium name="DOE Joint Genome Institute"/>
            <consortium name="Mycorrhizal Genomics Consortium"/>
            <person name="Kohler A."/>
            <person name="Kuo A."/>
            <person name="Nagy L.G."/>
            <person name="Floudas D."/>
            <person name="Copeland A."/>
            <person name="Barry K.W."/>
            <person name="Cichocki N."/>
            <person name="Veneault-Fourrey C."/>
            <person name="LaButti K."/>
            <person name="Lindquist E.A."/>
            <person name="Lipzen A."/>
            <person name="Lundell T."/>
            <person name="Morin E."/>
            <person name="Murat C."/>
            <person name="Riley R."/>
            <person name="Ohm R."/>
            <person name="Sun H."/>
            <person name="Tunlid A."/>
            <person name="Henrissat B."/>
            <person name="Grigoriev I.V."/>
            <person name="Hibbett D.S."/>
            <person name="Martin F."/>
        </authorList>
    </citation>
    <scope>NUCLEOTIDE SEQUENCE [LARGE SCALE GENOMIC DNA]</scope>
    <source>
        <strain evidence="3">FD-334 SS-4</strain>
    </source>
</reference>
<proteinExistence type="predicted"/>
<gene>
    <name evidence="2" type="ORF">HYPSUDRAFT_164334</name>
</gene>
<keyword evidence="1" id="KW-0812">Transmembrane</keyword>
<dbReference type="EMBL" id="KN817548">
    <property type="protein sequence ID" value="KJA22692.1"/>
    <property type="molecule type" value="Genomic_DNA"/>
</dbReference>
<keyword evidence="3" id="KW-1185">Reference proteome</keyword>